<proteinExistence type="predicted"/>
<dbReference type="GO" id="GO:0061908">
    <property type="term" value="C:phagophore"/>
    <property type="evidence" value="ECO:0007669"/>
    <property type="project" value="TreeGrafter"/>
</dbReference>
<dbReference type="GO" id="GO:0006950">
    <property type="term" value="P:response to stress"/>
    <property type="evidence" value="ECO:0007669"/>
    <property type="project" value="TreeGrafter"/>
</dbReference>
<dbReference type="InterPro" id="IPR053273">
    <property type="entry name" value="CST_Regulator"/>
</dbReference>
<accession>A0A2G9HTN1</accession>
<comment type="caution">
    <text evidence="2">The sequence shown here is derived from an EMBL/GenBank/DDBJ whole genome shotgun (WGS) entry which is preliminary data.</text>
</comment>
<evidence type="ECO:0000256" key="1">
    <source>
        <dbReference type="SAM" id="MobiDB-lite"/>
    </source>
</evidence>
<dbReference type="OrthoDB" id="1644512at2759"/>
<feature type="region of interest" description="Disordered" evidence="1">
    <location>
        <begin position="224"/>
        <end position="266"/>
    </location>
</feature>
<protein>
    <submittedName>
        <fullName evidence="2">Uncharacterized protein</fullName>
    </submittedName>
</protein>
<dbReference type="Proteomes" id="UP000231279">
    <property type="component" value="Unassembled WGS sequence"/>
</dbReference>
<dbReference type="PANTHER" id="PTHR34659">
    <property type="entry name" value="BNAA05G11610D PROTEIN"/>
    <property type="match status" value="1"/>
</dbReference>
<dbReference type="PANTHER" id="PTHR34659:SF1">
    <property type="entry name" value="PROTEIN EGT2"/>
    <property type="match status" value="1"/>
</dbReference>
<gene>
    <name evidence="2" type="ORF">CDL12_06427</name>
</gene>
<reference evidence="3" key="1">
    <citation type="journal article" date="2018" name="Gigascience">
        <title>Genome assembly of the Pink Ipe (Handroanthus impetiginosus, Bignoniaceae), a highly valued, ecologically keystone Neotropical timber forest tree.</title>
        <authorList>
            <person name="Silva-Junior O.B."/>
            <person name="Grattapaglia D."/>
            <person name="Novaes E."/>
            <person name="Collevatti R.G."/>
        </authorList>
    </citation>
    <scope>NUCLEOTIDE SEQUENCE [LARGE SCALE GENOMIC DNA]</scope>
    <source>
        <strain evidence="3">cv. UFG-1</strain>
    </source>
</reference>
<dbReference type="EMBL" id="NKXS01001043">
    <property type="protein sequence ID" value="PIN20871.1"/>
    <property type="molecule type" value="Genomic_DNA"/>
</dbReference>
<evidence type="ECO:0000313" key="2">
    <source>
        <dbReference type="EMBL" id="PIN20871.1"/>
    </source>
</evidence>
<organism evidence="2 3">
    <name type="scientific">Handroanthus impetiginosus</name>
    <dbReference type="NCBI Taxonomy" id="429701"/>
    <lineage>
        <taxon>Eukaryota</taxon>
        <taxon>Viridiplantae</taxon>
        <taxon>Streptophyta</taxon>
        <taxon>Embryophyta</taxon>
        <taxon>Tracheophyta</taxon>
        <taxon>Spermatophyta</taxon>
        <taxon>Magnoliopsida</taxon>
        <taxon>eudicotyledons</taxon>
        <taxon>Gunneridae</taxon>
        <taxon>Pentapetalae</taxon>
        <taxon>asterids</taxon>
        <taxon>lamiids</taxon>
        <taxon>Lamiales</taxon>
        <taxon>Bignoniaceae</taxon>
        <taxon>Crescentiina</taxon>
        <taxon>Tabebuia alliance</taxon>
        <taxon>Handroanthus</taxon>
    </lineage>
</organism>
<name>A0A2G9HTN1_9LAMI</name>
<dbReference type="AlphaFoldDB" id="A0A2G9HTN1"/>
<dbReference type="GO" id="GO:0005776">
    <property type="term" value="C:autophagosome"/>
    <property type="evidence" value="ECO:0007669"/>
    <property type="project" value="TreeGrafter"/>
</dbReference>
<evidence type="ECO:0000313" key="3">
    <source>
        <dbReference type="Proteomes" id="UP000231279"/>
    </source>
</evidence>
<keyword evidence="3" id="KW-1185">Reference proteome</keyword>
<dbReference type="STRING" id="429701.A0A2G9HTN1"/>
<sequence>MDLKLKGKSWAGNIYHRFESICQDVDGFMSKDTVKFVENQVQIVGTSVKRFYSNVVQDVIPLSGDKLEEQSADGEQAENQDHVNSITGIRTQPTCVNEKLLSLAHGSTDAVSYADPREQAETDLHLRGDGDAIIWNDTDNGLKENITRDTMPVTSNSSFQGQIFPRMSNEDHKNSTLTMASSPAFSAHEEGLLPINDEKMEYNHQKGKTGFPGNAQCLSLSSSSELLESKPPMVEDPENRSSSASPLGSSDKVDEDNSPLKDSPLHSTCDAAQRAMRKDGTLCDCFSTNNKSFDVSSSVQSLELMYSCILHNEEEMGVMSSTCPTPPKPCGLSMSTSANFTEKAENITSRAESNNMSTLSSTIESYDTKAGDMLPPFLIMESNDNNAFLNDGSDFMVGPLESRLEQHHKDFQSETAISPSKTGNTYEFEGDGDLNMETIDLNADDLVLRSSQQNLQLRQVRQRVSSSNFRYYKKLIQDAFTSRKRLSKEYEHLAILYGDIDMESSQNFEPCSVPFSSNSSIHAVRILSSQETCETEWELL</sequence>